<accession>A2EYU9</accession>
<evidence type="ECO:0000256" key="3">
    <source>
        <dbReference type="ARBA" id="ARBA00022989"/>
    </source>
</evidence>
<dbReference type="GO" id="GO:0016020">
    <property type="term" value="C:membrane"/>
    <property type="evidence" value="ECO:0000318"/>
    <property type="project" value="GO_Central"/>
</dbReference>
<reference evidence="6" key="2">
    <citation type="journal article" date="2007" name="Science">
        <title>Draft genome sequence of the sexually transmitted pathogen Trichomonas vaginalis.</title>
        <authorList>
            <person name="Carlton J.M."/>
            <person name="Hirt R.P."/>
            <person name="Silva J.C."/>
            <person name="Delcher A.L."/>
            <person name="Schatz M."/>
            <person name="Zhao Q."/>
            <person name="Wortman J.R."/>
            <person name="Bidwell S.L."/>
            <person name="Alsmark U.C.M."/>
            <person name="Besteiro S."/>
            <person name="Sicheritz-Ponten T."/>
            <person name="Noel C.J."/>
            <person name="Dacks J.B."/>
            <person name="Foster P.G."/>
            <person name="Simillion C."/>
            <person name="Van de Peer Y."/>
            <person name="Miranda-Saavedra D."/>
            <person name="Barton G.J."/>
            <person name="Westrop G.D."/>
            <person name="Mueller S."/>
            <person name="Dessi D."/>
            <person name="Fiori P.L."/>
            <person name="Ren Q."/>
            <person name="Paulsen I."/>
            <person name="Zhang H."/>
            <person name="Bastida-Corcuera F.D."/>
            <person name="Simoes-Barbosa A."/>
            <person name="Brown M.T."/>
            <person name="Hayes R.D."/>
            <person name="Mukherjee M."/>
            <person name="Okumura C.Y."/>
            <person name="Schneider R."/>
            <person name="Smith A.J."/>
            <person name="Vanacova S."/>
            <person name="Villalvazo M."/>
            <person name="Haas B.J."/>
            <person name="Pertea M."/>
            <person name="Feldblyum T.V."/>
            <person name="Utterback T.R."/>
            <person name="Shu C.L."/>
            <person name="Osoegawa K."/>
            <person name="de Jong P.J."/>
            <person name="Hrdy I."/>
            <person name="Horvathova L."/>
            <person name="Zubacova Z."/>
            <person name="Dolezal P."/>
            <person name="Malik S.B."/>
            <person name="Logsdon J.M. Jr."/>
            <person name="Henze K."/>
            <person name="Gupta A."/>
            <person name="Wang C.C."/>
            <person name="Dunne R.L."/>
            <person name="Upcroft J.A."/>
            <person name="Upcroft P."/>
            <person name="White O."/>
            <person name="Salzberg S.L."/>
            <person name="Tang P."/>
            <person name="Chiu C.-H."/>
            <person name="Lee Y.-S."/>
            <person name="Embley T.M."/>
            <person name="Coombs G.H."/>
            <person name="Mottram J.C."/>
            <person name="Tachezy J."/>
            <person name="Fraser-Liggett C.M."/>
            <person name="Johnson P.J."/>
        </authorList>
    </citation>
    <scope>NUCLEOTIDE SEQUENCE [LARGE SCALE GENOMIC DNA]</scope>
    <source>
        <strain evidence="6">G3</strain>
    </source>
</reference>
<dbReference type="Pfam" id="PF04193">
    <property type="entry name" value="PQ-loop"/>
    <property type="match status" value="1"/>
</dbReference>
<comment type="subcellular location">
    <subcellularLocation>
        <location evidence="1">Membrane</location>
        <topology evidence="1">Multi-pass membrane protein</topology>
    </subcellularLocation>
</comment>
<organism evidence="6 7">
    <name type="scientific">Trichomonas vaginalis (strain ATCC PRA-98 / G3)</name>
    <dbReference type="NCBI Taxonomy" id="412133"/>
    <lineage>
        <taxon>Eukaryota</taxon>
        <taxon>Metamonada</taxon>
        <taxon>Parabasalia</taxon>
        <taxon>Trichomonadida</taxon>
        <taxon>Trichomonadidae</taxon>
        <taxon>Trichomonas</taxon>
    </lineage>
</organism>
<dbReference type="InParanoid" id="A2EYU9"/>
<dbReference type="VEuPathDB" id="TrichDB:TVAG_213680"/>
<evidence type="ECO:0000313" key="6">
    <source>
        <dbReference type="EMBL" id="EAY02168.1"/>
    </source>
</evidence>
<keyword evidence="7" id="KW-1185">Reference proteome</keyword>
<dbReference type="KEGG" id="tva:4760000"/>
<dbReference type="OrthoDB" id="19344at2759"/>
<evidence type="ECO:0000256" key="1">
    <source>
        <dbReference type="ARBA" id="ARBA00004141"/>
    </source>
</evidence>
<dbReference type="Gene3D" id="1.20.1280.290">
    <property type="match status" value="1"/>
</dbReference>
<evidence type="ECO:0000256" key="2">
    <source>
        <dbReference type="ARBA" id="ARBA00022692"/>
    </source>
</evidence>
<name>A2EYU9_TRIV3</name>
<evidence type="ECO:0000256" key="4">
    <source>
        <dbReference type="ARBA" id="ARBA00023136"/>
    </source>
</evidence>
<dbReference type="RefSeq" id="XP_001330571.1">
    <property type="nucleotide sequence ID" value="XM_001330535.1"/>
</dbReference>
<dbReference type="EMBL" id="DS113544">
    <property type="protein sequence ID" value="EAY02168.1"/>
    <property type="molecule type" value="Genomic_DNA"/>
</dbReference>
<feature type="transmembrane region" description="Helical" evidence="5">
    <location>
        <begin position="208"/>
        <end position="231"/>
    </location>
</feature>
<dbReference type="AlphaFoldDB" id="A2EYU9"/>
<feature type="transmembrane region" description="Helical" evidence="5">
    <location>
        <begin position="141"/>
        <end position="168"/>
    </location>
</feature>
<evidence type="ECO:0000256" key="5">
    <source>
        <dbReference type="SAM" id="Phobius"/>
    </source>
</evidence>
<dbReference type="VEuPathDB" id="TrichDB:TVAGG3_0254470"/>
<gene>
    <name evidence="6" type="ORF">TVAG_213680</name>
</gene>
<evidence type="ECO:0008006" key="8">
    <source>
        <dbReference type="Google" id="ProtNLM"/>
    </source>
</evidence>
<feature type="transmembrane region" description="Helical" evidence="5">
    <location>
        <begin position="96"/>
        <end position="120"/>
    </location>
</feature>
<keyword evidence="4 5" id="KW-0472">Membrane</keyword>
<keyword evidence="3 5" id="KW-1133">Transmembrane helix</keyword>
<feature type="transmembrane region" description="Helical" evidence="5">
    <location>
        <begin position="24"/>
        <end position="43"/>
    </location>
</feature>
<feature type="transmembrane region" description="Helical" evidence="5">
    <location>
        <begin position="174"/>
        <end position="196"/>
    </location>
</feature>
<protein>
    <recommendedName>
        <fullName evidence="8">PQ loop repeat family protein</fullName>
    </recommendedName>
</protein>
<proteinExistence type="predicted"/>
<dbReference type="Proteomes" id="UP000001542">
    <property type="component" value="Unassembled WGS sequence"/>
</dbReference>
<feature type="transmembrane region" description="Helical" evidence="5">
    <location>
        <begin position="237"/>
        <end position="260"/>
    </location>
</feature>
<keyword evidence="2 5" id="KW-0812">Transmembrane</keyword>
<reference evidence="6" key="1">
    <citation type="submission" date="2006-10" db="EMBL/GenBank/DDBJ databases">
        <authorList>
            <person name="Amadeo P."/>
            <person name="Zhao Q."/>
            <person name="Wortman J."/>
            <person name="Fraser-Liggett C."/>
            <person name="Carlton J."/>
        </authorList>
    </citation>
    <scope>NUCLEOTIDE SEQUENCE</scope>
    <source>
        <strain evidence="6">G3</strain>
    </source>
</reference>
<evidence type="ECO:0000313" key="7">
    <source>
        <dbReference type="Proteomes" id="UP000001542"/>
    </source>
</evidence>
<feature type="transmembrane region" description="Helical" evidence="5">
    <location>
        <begin position="55"/>
        <end position="76"/>
    </location>
</feature>
<sequence length="290" mass="33222">MASLVGDIYTGFMDYKNAYENPKLIWTLIGAMFALVSLFAITPEPYEIYKNRTNFGLSPLFTFANHMSMWLLVINFLCLNYHELVGIFQHSFAETIPSLIVFVEFIGQWLSFMPTVFMMLHYDDREHNKDESEKTKFIHKLINNGLVILNVSLVIIMIGFWLLVGMFISFECSIINYYGQVCGFVSTVLVFIQYVPQFIMTIKIRDNGSLSLLMLEILGPTEIMNGIYMAVVLKEEWSTYLASFAEGTFQLSLLLLCIMFKIYNKIKKPAPNFPNLSSTVLSPIIPVNIP</sequence>
<dbReference type="InterPro" id="IPR006603">
    <property type="entry name" value="PQ-loop_rpt"/>
</dbReference>